<sequence length="463" mass="52056">MRSCAPDRLPRDARAFCTPTDRPMRPSQPNAAIEDALVARHILQRLGEGGQPPQHGVRRINVGNESYLKVLEHEYFDYHLRFGASFKLVQGYFGGGKTHFLYCVRELAWDRGFATAVVELSPNECPYDDSFKVYQAVVRRIGQRPRTALGSPSYGLPDLLRNLMDDRVDAALQTPSVPDVDAAREAVLGWLRTTVARAACESHSYRRAIVEFAAAFLEGRFEDEQRLEAWLTGESIPASELRELGVYEDIGKSNGFIMLRCLTQMIVGLELPGTVLLFDEVDRNLSVSVKRSQIIGDNLRQVIDLCGRHQLPNTLFMYAVPPEFMRNVVPDYPALYQRLKSPVPLSVRSPQAVLIDLERLDLEPAELLSTLGDKLVGVFESARDCTFDRTLQSANARALANACVYSYFEVNHRRLFVKTWVDFLHRQLVDGELELDPNAATDLVLSGYDALAQTPAQDDFSDF</sequence>
<comment type="caution">
    <text evidence="2">The sequence shown here is derived from an EMBL/GenBank/DDBJ whole genome shotgun (WGS) entry which is preliminary data.</text>
</comment>
<accession>A0A5C6X707</accession>
<feature type="region of interest" description="Disordered" evidence="1">
    <location>
        <begin position="1"/>
        <end position="28"/>
    </location>
</feature>
<reference evidence="2 3" key="1">
    <citation type="submission" date="2019-08" db="EMBL/GenBank/DDBJ databases">
        <title>Bradymonadales sp. TMQ2.</title>
        <authorList>
            <person name="Liang Q."/>
        </authorList>
    </citation>
    <scope>NUCLEOTIDE SEQUENCE [LARGE SCALE GENOMIC DNA]</scope>
    <source>
        <strain evidence="2 3">TMQ2</strain>
    </source>
</reference>
<organism evidence="2 3">
    <name type="scientific">Lujinxingia vulgaris</name>
    <dbReference type="NCBI Taxonomy" id="2600176"/>
    <lineage>
        <taxon>Bacteria</taxon>
        <taxon>Deltaproteobacteria</taxon>
        <taxon>Bradymonadales</taxon>
        <taxon>Lujinxingiaceae</taxon>
        <taxon>Lujinxingia</taxon>
    </lineage>
</organism>
<evidence type="ECO:0000313" key="3">
    <source>
        <dbReference type="Proteomes" id="UP000321046"/>
    </source>
</evidence>
<dbReference type="Pfam" id="PF10923">
    <property type="entry name" value="BrxC_BrxD"/>
    <property type="match status" value="1"/>
</dbReference>
<dbReference type="EMBL" id="VOSL01000054">
    <property type="protein sequence ID" value="TXD34566.1"/>
    <property type="molecule type" value="Genomic_DNA"/>
</dbReference>
<dbReference type="InterPro" id="IPR021228">
    <property type="entry name" value="BrxD"/>
</dbReference>
<proteinExistence type="predicted"/>
<gene>
    <name evidence="2" type="ORF">FRC96_13180</name>
</gene>
<evidence type="ECO:0000313" key="2">
    <source>
        <dbReference type="EMBL" id="TXD34566.1"/>
    </source>
</evidence>
<dbReference type="OrthoDB" id="9772976at2"/>
<dbReference type="AlphaFoldDB" id="A0A5C6X707"/>
<protein>
    <recommendedName>
        <fullName evidence="4">ATP-binding protein</fullName>
    </recommendedName>
</protein>
<evidence type="ECO:0008006" key="4">
    <source>
        <dbReference type="Google" id="ProtNLM"/>
    </source>
</evidence>
<name>A0A5C6X707_9DELT</name>
<dbReference type="Proteomes" id="UP000321046">
    <property type="component" value="Unassembled WGS sequence"/>
</dbReference>
<evidence type="ECO:0000256" key="1">
    <source>
        <dbReference type="SAM" id="MobiDB-lite"/>
    </source>
</evidence>